<dbReference type="InterPro" id="IPR014284">
    <property type="entry name" value="RNA_pol_sigma-70_dom"/>
</dbReference>
<keyword evidence="3 6" id="KW-0731">Sigma factor</keyword>
<comment type="function">
    <text evidence="6">Sigma factors are initiation factors that promote the attachment of RNA polymerase to specific initiation sites and are then released.</text>
</comment>
<dbReference type="SUPFAM" id="SSF88659">
    <property type="entry name" value="Sigma3 and sigma4 domains of RNA polymerase sigma factors"/>
    <property type="match status" value="2"/>
</dbReference>
<dbReference type="Pfam" id="PF04539">
    <property type="entry name" value="Sigma70_r3"/>
    <property type="match status" value="1"/>
</dbReference>
<evidence type="ECO:0000259" key="8">
    <source>
        <dbReference type="PROSITE" id="PS00716"/>
    </source>
</evidence>
<dbReference type="Pfam" id="PF04542">
    <property type="entry name" value="Sigma70_r2"/>
    <property type="match status" value="1"/>
</dbReference>
<evidence type="ECO:0000256" key="5">
    <source>
        <dbReference type="ARBA" id="ARBA00023163"/>
    </source>
</evidence>
<protein>
    <recommendedName>
        <fullName evidence="6">RNA polymerase sigma factor</fullName>
    </recommendedName>
</protein>
<dbReference type="InterPro" id="IPR009042">
    <property type="entry name" value="RNA_pol_sigma70_r1_2"/>
</dbReference>
<dbReference type="InterPro" id="IPR013325">
    <property type="entry name" value="RNA_pol_sigma_r2"/>
</dbReference>
<dbReference type="PROSITE" id="PS00716">
    <property type="entry name" value="SIGMA70_2"/>
    <property type="match status" value="1"/>
</dbReference>
<dbReference type="Pfam" id="PF00140">
    <property type="entry name" value="Sigma70_r1_2"/>
    <property type="match status" value="1"/>
</dbReference>
<dbReference type="Gene3D" id="1.10.10.10">
    <property type="entry name" value="Winged helix-like DNA-binding domain superfamily/Winged helix DNA-binding domain"/>
    <property type="match status" value="2"/>
</dbReference>
<dbReference type="CDD" id="cd06171">
    <property type="entry name" value="Sigma70_r4"/>
    <property type="match status" value="1"/>
</dbReference>
<keyword evidence="4 6" id="KW-0238">DNA-binding</keyword>
<dbReference type="PRINTS" id="PR00046">
    <property type="entry name" value="SIGMA70FCT"/>
</dbReference>
<dbReference type="InterPro" id="IPR007627">
    <property type="entry name" value="RNA_pol_sigma70_r2"/>
</dbReference>
<evidence type="ECO:0000256" key="6">
    <source>
        <dbReference type="RuleBase" id="RU362124"/>
    </source>
</evidence>
<dbReference type="InterPro" id="IPR000943">
    <property type="entry name" value="RNA_pol_sigma70"/>
</dbReference>
<proteinExistence type="inferred from homology"/>
<dbReference type="NCBIfam" id="TIGR02937">
    <property type="entry name" value="sigma70-ECF"/>
    <property type="match status" value="1"/>
</dbReference>
<keyword evidence="5 6" id="KW-0804">Transcription</keyword>
<dbReference type="Proteomes" id="UP000605568">
    <property type="component" value="Unassembled WGS sequence"/>
</dbReference>
<evidence type="ECO:0000256" key="4">
    <source>
        <dbReference type="ARBA" id="ARBA00023125"/>
    </source>
</evidence>
<dbReference type="Gene3D" id="1.10.601.10">
    <property type="entry name" value="RNA Polymerase Primary Sigma Factor"/>
    <property type="match status" value="2"/>
</dbReference>
<reference evidence="10" key="1">
    <citation type="journal article" date="2019" name="Int. J. Syst. Evol. Microbiol.">
        <title>The Global Catalogue of Microorganisms (GCM) 10K type strain sequencing project: providing services to taxonomists for standard genome sequencing and annotation.</title>
        <authorList>
            <consortium name="The Broad Institute Genomics Platform"/>
            <consortium name="The Broad Institute Genome Sequencing Center for Infectious Disease"/>
            <person name="Wu L."/>
            <person name="Ma J."/>
        </authorList>
    </citation>
    <scope>NUCLEOTIDE SEQUENCE [LARGE SCALE GENOMIC DNA]</scope>
    <source>
        <strain evidence="10">CGMCC 4.7367</strain>
    </source>
</reference>
<dbReference type="PANTHER" id="PTHR30603">
    <property type="entry name" value="RNA POLYMERASE SIGMA FACTOR RPO"/>
    <property type="match status" value="1"/>
</dbReference>
<evidence type="ECO:0000256" key="1">
    <source>
        <dbReference type="ARBA" id="ARBA00007788"/>
    </source>
</evidence>
<evidence type="ECO:0000259" key="7">
    <source>
        <dbReference type="PROSITE" id="PS00715"/>
    </source>
</evidence>
<comment type="caution">
    <text evidence="9">The sequence shown here is derived from an EMBL/GenBank/DDBJ whole genome shotgun (WGS) entry which is preliminary data.</text>
</comment>
<comment type="similarity">
    <text evidence="1 6">Belongs to the sigma-70 factor family.</text>
</comment>
<evidence type="ECO:0000256" key="3">
    <source>
        <dbReference type="ARBA" id="ARBA00023082"/>
    </source>
</evidence>
<keyword evidence="10" id="KW-1185">Reference proteome</keyword>
<evidence type="ECO:0000313" key="10">
    <source>
        <dbReference type="Proteomes" id="UP000605568"/>
    </source>
</evidence>
<dbReference type="InterPro" id="IPR036388">
    <property type="entry name" value="WH-like_DNA-bd_sf"/>
</dbReference>
<accession>A0ABQ3M5K5</accession>
<dbReference type="RefSeq" id="WP_191297314.1">
    <property type="nucleotide sequence ID" value="NZ_BNAR01000002.1"/>
</dbReference>
<name>A0ABQ3M5K5_9PSEU</name>
<dbReference type="InterPro" id="IPR007624">
    <property type="entry name" value="RNA_pol_sigma70_r3"/>
</dbReference>
<dbReference type="PANTHER" id="PTHR30603:SF60">
    <property type="entry name" value="RNA POLYMERASE SIGMA FACTOR RPOD"/>
    <property type="match status" value="1"/>
</dbReference>
<dbReference type="InterPro" id="IPR013324">
    <property type="entry name" value="RNA_pol_sigma_r3/r4-like"/>
</dbReference>
<gene>
    <name evidence="9" type="primary">hrdC</name>
    <name evidence="9" type="ORF">GCM10017774_17500</name>
</gene>
<dbReference type="SUPFAM" id="SSF88946">
    <property type="entry name" value="Sigma2 domain of RNA polymerase sigma factors"/>
    <property type="match status" value="1"/>
</dbReference>
<dbReference type="EMBL" id="BNAR01000002">
    <property type="protein sequence ID" value="GHH34063.1"/>
    <property type="molecule type" value="Genomic_DNA"/>
</dbReference>
<keyword evidence="2 6" id="KW-0805">Transcription regulation</keyword>
<evidence type="ECO:0000313" key="9">
    <source>
        <dbReference type="EMBL" id="GHH34063.1"/>
    </source>
</evidence>
<dbReference type="PROSITE" id="PS00715">
    <property type="entry name" value="SIGMA70_1"/>
    <property type="match status" value="1"/>
</dbReference>
<organism evidence="9 10">
    <name type="scientific">Lentzea cavernae</name>
    <dbReference type="NCBI Taxonomy" id="2020703"/>
    <lineage>
        <taxon>Bacteria</taxon>
        <taxon>Bacillati</taxon>
        <taxon>Actinomycetota</taxon>
        <taxon>Actinomycetes</taxon>
        <taxon>Pseudonocardiales</taxon>
        <taxon>Pseudonocardiaceae</taxon>
        <taxon>Lentzea</taxon>
    </lineage>
</organism>
<dbReference type="InterPro" id="IPR007630">
    <property type="entry name" value="RNA_pol_sigma70_r4"/>
</dbReference>
<feature type="domain" description="RNA polymerase sigma-70" evidence="8">
    <location>
        <begin position="272"/>
        <end position="298"/>
    </location>
</feature>
<feature type="domain" description="RNA polymerase sigma-70" evidence="7">
    <location>
        <begin position="103"/>
        <end position="116"/>
    </location>
</feature>
<evidence type="ECO:0000256" key="2">
    <source>
        <dbReference type="ARBA" id="ARBA00023015"/>
    </source>
</evidence>
<dbReference type="Pfam" id="PF04545">
    <property type="entry name" value="Sigma70_r4"/>
    <property type="match status" value="1"/>
</dbReference>
<sequence length="312" mass="34747">MPADLKNRASGTQDADSVGQYLRDVGRTPLLTASEEVDLSRRIEAGVYAAHLLQSGDTTRDARLLRRVVAQGERAKDHMIRANLRLVVSVAKKHSFRGLPFGDVVQEGNLGLIRAVEKFDYAKGYKFSTYAMWWIRQAIERGLAEQTRTVRLPVHVVEEVNKLKKIGQKLSSALGRDATVEEIAAEAKCSPQRVQDLRDAARTCVSLETPVGDEGDSVLGDLIQDTDGVSAPDLLEQQEFTEGVRSLLDILPERQGRIMRLRYGLEDGRTRTLQEVAEELGLTRERIRQLEKQSLAQLKQSGDRDDLFALAG</sequence>
<dbReference type="InterPro" id="IPR050239">
    <property type="entry name" value="Sigma-70_RNA_pol_init_factors"/>
</dbReference>